<dbReference type="Pfam" id="PF01970">
    <property type="entry name" value="TctA"/>
    <property type="match status" value="1"/>
</dbReference>
<protein>
    <recommendedName>
        <fullName evidence="2">DUF112 domain-containing protein</fullName>
    </recommendedName>
</protein>
<name>A0A2N7TXQ4_9GAMM</name>
<keyword evidence="4" id="KW-1185">Reference proteome</keyword>
<keyword evidence="1" id="KW-0812">Transmembrane</keyword>
<dbReference type="EMBL" id="PNRF01000039">
    <property type="protein sequence ID" value="PMR72964.1"/>
    <property type="molecule type" value="Genomic_DNA"/>
</dbReference>
<dbReference type="AlphaFoldDB" id="A0A2N7TXQ4"/>
<evidence type="ECO:0000256" key="1">
    <source>
        <dbReference type="SAM" id="Phobius"/>
    </source>
</evidence>
<feature type="transmembrane region" description="Helical" evidence="1">
    <location>
        <begin position="354"/>
        <end position="381"/>
    </location>
</feature>
<dbReference type="PANTHER" id="PTHR35342">
    <property type="entry name" value="TRICARBOXYLIC TRANSPORT PROTEIN"/>
    <property type="match status" value="1"/>
</dbReference>
<feature type="transmembrane region" description="Helical" evidence="1">
    <location>
        <begin position="470"/>
        <end position="490"/>
    </location>
</feature>
<comment type="caution">
    <text evidence="3">The sequence shown here is derived from an EMBL/GenBank/DDBJ whole genome shotgun (WGS) entry which is preliminary data.</text>
</comment>
<keyword evidence="1" id="KW-0472">Membrane</keyword>
<feature type="transmembrane region" description="Helical" evidence="1">
    <location>
        <begin position="315"/>
        <end position="342"/>
    </location>
</feature>
<dbReference type="PANTHER" id="PTHR35342:SF5">
    <property type="entry name" value="TRICARBOXYLIC TRANSPORT PROTEIN"/>
    <property type="match status" value="1"/>
</dbReference>
<evidence type="ECO:0000313" key="3">
    <source>
        <dbReference type="EMBL" id="PMR72964.1"/>
    </source>
</evidence>
<feature type="transmembrane region" description="Helical" evidence="1">
    <location>
        <begin position="165"/>
        <end position="183"/>
    </location>
</feature>
<dbReference type="Proteomes" id="UP000235803">
    <property type="component" value="Unassembled WGS sequence"/>
</dbReference>
<feature type="domain" description="DUF112" evidence="2">
    <location>
        <begin position="19"/>
        <end position="439"/>
    </location>
</feature>
<feature type="transmembrane region" description="Helical" evidence="1">
    <location>
        <begin position="46"/>
        <end position="70"/>
    </location>
</feature>
<evidence type="ECO:0000313" key="4">
    <source>
        <dbReference type="Proteomes" id="UP000235803"/>
    </source>
</evidence>
<sequence>MIIDGLMAGAEILAQPTILLGVLIGVMIGMSFGVTPGLDATSGTALLVSATFALPMEVAIGALLGLYTAATYAGSITAITIGVPGTPASAATVLDGFPMSKAGKLDRALSISITASVIGGIFGTVALVFLAVPLAEFALNFGAPEYFALGLLGVAIIASLVHGMFLSGFILAIFGLLITTIGIDPFTGYPRFTFGNMNLIEGVPYIPALVGLFAISEALSLISEKTDRNATVHKPKFFAYSMGWGLLRKIGRATAIGSIVGAILGAIPAAGAAAANWIGYNEARRFSRHPDEFGKGSEEGLAAAESSNNGTVSSALVPLLAFGIPGSATAAVLLGAMMLHGVTPGPSLFVENPALVYFIFLALVIANIFMLGFGIFGVSFWVRLVQLPKPFIVMTILTLSVVGAFSVRNNVFDVYVAIGLGIFGFLLRRAGLSVVPIVLAIVLGALIEENFRRGLIASNSGMWVFVERPITAVILAITVVTFLAPLVRAARVQLAGRRTSKAAGQR</sequence>
<feature type="transmembrane region" description="Helical" evidence="1">
    <location>
        <begin position="137"/>
        <end position="158"/>
    </location>
</feature>
<feature type="transmembrane region" description="Helical" evidence="1">
    <location>
        <begin position="109"/>
        <end position="131"/>
    </location>
</feature>
<dbReference type="RefSeq" id="WP_102654964.1">
    <property type="nucleotide sequence ID" value="NZ_PNRF01000039.1"/>
</dbReference>
<feature type="transmembrane region" description="Helical" evidence="1">
    <location>
        <begin position="387"/>
        <end position="407"/>
    </location>
</feature>
<organism evidence="3 4">
    <name type="scientific">Billgrantia endophytica</name>
    <dbReference type="NCBI Taxonomy" id="2033802"/>
    <lineage>
        <taxon>Bacteria</taxon>
        <taxon>Pseudomonadati</taxon>
        <taxon>Pseudomonadota</taxon>
        <taxon>Gammaproteobacteria</taxon>
        <taxon>Oceanospirillales</taxon>
        <taxon>Halomonadaceae</taxon>
        <taxon>Billgrantia</taxon>
    </lineage>
</organism>
<dbReference type="OrthoDB" id="9781349at2"/>
<keyword evidence="1" id="KW-1133">Transmembrane helix</keyword>
<gene>
    <name evidence="3" type="ORF">C1H69_19000</name>
</gene>
<feature type="transmembrane region" description="Helical" evidence="1">
    <location>
        <begin position="414"/>
        <end position="447"/>
    </location>
</feature>
<proteinExistence type="predicted"/>
<evidence type="ECO:0000259" key="2">
    <source>
        <dbReference type="Pfam" id="PF01970"/>
    </source>
</evidence>
<feature type="transmembrane region" description="Helical" evidence="1">
    <location>
        <begin position="255"/>
        <end position="278"/>
    </location>
</feature>
<dbReference type="InterPro" id="IPR002823">
    <property type="entry name" value="DUF112_TM"/>
</dbReference>
<reference evidence="3 4" key="1">
    <citation type="submission" date="2018-01" db="EMBL/GenBank/DDBJ databases">
        <title>Halomonas endophytica sp. nov., isolated from storage liquid in the stems of Populus euphratica.</title>
        <authorList>
            <person name="Chen C."/>
        </authorList>
    </citation>
    <scope>NUCLEOTIDE SEQUENCE [LARGE SCALE GENOMIC DNA]</scope>
    <source>
        <strain evidence="3 4">MC28</strain>
    </source>
</reference>
<feature type="transmembrane region" description="Helical" evidence="1">
    <location>
        <begin position="203"/>
        <end position="222"/>
    </location>
</feature>
<accession>A0A2N7TXQ4</accession>
<feature type="transmembrane region" description="Helical" evidence="1">
    <location>
        <begin position="12"/>
        <end position="34"/>
    </location>
</feature>